<sequence>MDPFTDPEAVARYAEGPPRLVPGFDGLQRMAGVLLAARAPDDARVLVLGADGGLELRAFAQAQPSWTFDGINPSAEMLGLAERTLGPLAARVRLQRGYIDNPLGGPFDAATCLLTLHFVALDDRRRTVAEVRRRLRPGAPFVVAHLSIPQGAGERAPWLSRYAAFAVASGVAPDQAANARAAIDARLTILTPEQDEALLRGAGFADVGLFYAGFAFRGWVAYA</sequence>
<reference evidence="2" key="1">
    <citation type="submission" date="2020-02" db="EMBL/GenBank/DDBJ databases">
        <authorList>
            <person name="Meier V. D."/>
        </authorList>
    </citation>
    <scope>NUCLEOTIDE SEQUENCE</scope>
    <source>
        <strain evidence="2">AVDCRST_MAG18</strain>
    </source>
</reference>
<evidence type="ECO:0000313" key="2">
    <source>
        <dbReference type="EMBL" id="CAA9575657.1"/>
    </source>
</evidence>
<dbReference type="AlphaFoldDB" id="A0A6J4VFE4"/>
<dbReference type="EMBL" id="CADCWN010000195">
    <property type="protein sequence ID" value="CAA9575657.1"/>
    <property type="molecule type" value="Genomic_DNA"/>
</dbReference>
<gene>
    <name evidence="2" type="ORF">AVDCRST_MAG18-2508</name>
</gene>
<dbReference type="InterPro" id="IPR013217">
    <property type="entry name" value="Methyltransf_12"/>
</dbReference>
<evidence type="ECO:0000259" key="1">
    <source>
        <dbReference type="Pfam" id="PF08242"/>
    </source>
</evidence>
<proteinExistence type="predicted"/>
<dbReference type="Pfam" id="PF08242">
    <property type="entry name" value="Methyltransf_12"/>
    <property type="match status" value="1"/>
</dbReference>
<name>A0A6J4VFE4_9BACT</name>
<feature type="domain" description="Methyltransferase type 12" evidence="1">
    <location>
        <begin position="46"/>
        <end position="140"/>
    </location>
</feature>
<dbReference type="InterPro" id="IPR029063">
    <property type="entry name" value="SAM-dependent_MTases_sf"/>
</dbReference>
<organism evidence="2">
    <name type="scientific">uncultured Thermomicrobiales bacterium</name>
    <dbReference type="NCBI Taxonomy" id="1645740"/>
    <lineage>
        <taxon>Bacteria</taxon>
        <taxon>Pseudomonadati</taxon>
        <taxon>Thermomicrobiota</taxon>
        <taxon>Thermomicrobia</taxon>
        <taxon>Thermomicrobiales</taxon>
        <taxon>environmental samples</taxon>
    </lineage>
</organism>
<accession>A0A6J4VFE4</accession>
<dbReference type="Gene3D" id="3.40.50.150">
    <property type="entry name" value="Vaccinia Virus protein VP39"/>
    <property type="match status" value="1"/>
</dbReference>
<dbReference type="SUPFAM" id="SSF53335">
    <property type="entry name" value="S-adenosyl-L-methionine-dependent methyltransferases"/>
    <property type="match status" value="1"/>
</dbReference>
<dbReference type="CDD" id="cd02440">
    <property type="entry name" value="AdoMet_MTases"/>
    <property type="match status" value="1"/>
</dbReference>
<protein>
    <recommendedName>
        <fullName evidence="1">Methyltransferase type 12 domain-containing protein</fullName>
    </recommendedName>
</protein>